<comment type="caution">
    <text evidence="2">The sequence shown here is derived from an EMBL/GenBank/DDBJ whole genome shotgun (WGS) entry which is preliminary data.</text>
</comment>
<dbReference type="Proteomes" id="UP001612928">
    <property type="component" value="Unassembled WGS sequence"/>
</dbReference>
<keyword evidence="3" id="KW-1185">Reference proteome</keyword>
<reference evidence="2 3" key="1">
    <citation type="submission" date="2024-10" db="EMBL/GenBank/DDBJ databases">
        <title>The Natural Products Discovery Center: Release of the First 8490 Sequenced Strains for Exploring Actinobacteria Biosynthetic Diversity.</title>
        <authorList>
            <person name="Kalkreuter E."/>
            <person name="Kautsar S.A."/>
            <person name="Yang D."/>
            <person name="Bader C.D."/>
            <person name="Teijaro C.N."/>
            <person name="Fluegel L."/>
            <person name="Davis C.M."/>
            <person name="Simpson J.R."/>
            <person name="Lauterbach L."/>
            <person name="Steele A.D."/>
            <person name="Gui C."/>
            <person name="Meng S."/>
            <person name="Li G."/>
            <person name="Viehrig K."/>
            <person name="Ye F."/>
            <person name="Su P."/>
            <person name="Kiefer A.F."/>
            <person name="Nichols A."/>
            <person name="Cepeda A.J."/>
            <person name="Yan W."/>
            <person name="Fan B."/>
            <person name="Jiang Y."/>
            <person name="Adhikari A."/>
            <person name="Zheng C.-J."/>
            <person name="Schuster L."/>
            <person name="Cowan T.M."/>
            <person name="Smanski M.J."/>
            <person name="Chevrette M.G."/>
            <person name="De Carvalho L.P.S."/>
            <person name="Shen B."/>
        </authorList>
    </citation>
    <scope>NUCLEOTIDE SEQUENCE [LARGE SCALE GENOMIC DNA]</scope>
    <source>
        <strain evidence="2 3">NPDC049503</strain>
    </source>
</reference>
<evidence type="ECO:0000256" key="1">
    <source>
        <dbReference type="SAM" id="MobiDB-lite"/>
    </source>
</evidence>
<gene>
    <name evidence="2" type="ORF">ACIBP5_24475</name>
</gene>
<protein>
    <submittedName>
        <fullName evidence="2">DUF6193 family natural product biosynthesis protein</fullName>
    </submittedName>
</protein>
<dbReference type="InterPro" id="IPR045682">
    <property type="entry name" value="DUF6193"/>
</dbReference>
<dbReference type="RefSeq" id="WP_397023222.1">
    <property type="nucleotide sequence ID" value="NZ_JBITMB010000005.1"/>
</dbReference>
<organism evidence="2 3">
    <name type="scientific">Nonomuraea indica</name>
    <dbReference type="NCBI Taxonomy" id="1581193"/>
    <lineage>
        <taxon>Bacteria</taxon>
        <taxon>Bacillati</taxon>
        <taxon>Actinomycetota</taxon>
        <taxon>Actinomycetes</taxon>
        <taxon>Streptosporangiales</taxon>
        <taxon>Streptosporangiaceae</taxon>
        <taxon>Nonomuraea</taxon>
    </lineage>
</organism>
<dbReference type="Pfam" id="PF19692">
    <property type="entry name" value="DUF6193"/>
    <property type="match status" value="1"/>
</dbReference>
<dbReference type="EMBL" id="JBITMB010000005">
    <property type="protein sequence ID" value="MFI7443140.1"/>
    <property type="molecule type" value="Genomic_DNA"/>
</dbReference>
<feature type="compositionally biased region" description="Low complexity" evidence="1">
    <location>
        <begin position="82"/>
        <end position="91"/>
    </location>
</feature>
<accession>A0ABW8A949</accession>
<name>A0ABW8A949_9ACTN</name>
<evidence type="ECO:0000313" key="3">
    <source>
        <dbReference type="Proteomes" id="UP001612928"/>
    </source>
</evidence>
<feature type="compositionally biased region" description="Basic and acidic residues" evidence="1">
    <location>
        <begin position="56"/>
        <end position="65"/>
    </location>
</feature>
<sequence>MGRNRLTPPPRQIQSERLTRPAGIGRLSNRVPSSLTPPLSAPLRWPSQYGVRRTNRGSEHHEPRTRPGRALPGHSRPRQPRRSTSSRSCRPGPDPSLERDPVRSTAACHDHQRRPASPLVLHLSVVPRTGSHWTLGFSTTPYPFSPEFVGVSSPRGSGNYTIHNRANGHALTQVATPAEAIAIAIDRIPAALLQTSSEVPTQDS</sequence>
<proteinExistence type="predicted"/>
<evidence type="ECO:0000313" key="2">
    <source>
        <dbReference type="EMBL" id="MFI7443140.1"/>
    </source>
</evidence>
<feature type="compositionally biased region" description="Low complexity" evidence="1">
    <location>
        <begin position="32"/>
        <end position="43"/>
    </location>
</feature>
<feature type="region of interest" description="Disordered" evidence="1">
    <location>
        <begin position="1"/>
        <end position="114"/>
    </location>
</feature>